<evidence type="ECO:0000256" key="1">
    <source>
        <dbReference type="SAM" id="Phobius"/>
    </source>
</evidence>
<dbReference type="KEGG" id="aace:A0U92_15150"/>
<keyword evidence="1" id="KW-0472">Membrane</keyword>
<feature type="transmembrane region" description="Helical" evidence="1">
    <location>
        <begin position="63"/>
        <end position="81"/>
    </location>
</feature>
<protein>
    <submittedName>
        <fullName evidence="2">Uncharacterized protein</fullName>
    </submittedName>
</protein>
<organism evidence="2 3">
    <name type="scientific">Acetobacter aceti</name>
    <dbReference type="NCBI Taxonomy" id="435"/>
    <lineage>
        <taxon>Bacteria</taxon>
        <taxon>Pseudomonadati</taxon>
        <taxon>Pseudomonadota</taxon>
        <taxon>Alphaproteobacteria</taxon>
        <taxon>Acetobacterales</taxon>
        <taxon>Acetobacteraceae</taxon>
        <taxon>Acetobacter</taxon>
        <taxon>Acetobacter subgen. Acetobacter</taxon>
    </lineage>
</organism>
<dbReference type="Proteomes" id="UP000188937">
    <property type="component" value="Chromosome"/>
</dbReference>
<keyword evidence="3" id="KW-1185">Reference proteome</keyword>
<evidence type="ECO:0000313" key="3">
    <source>
        <dbReference type="Proteomes" id="UP000188937"/>
    </source>
</evidence>
<keyword evidence="1" id="KW-1133">Transmembrane helix</keyword>
<feature type="transmembrane region" description="Helical" evidence="1">
    <location>
        <begin position="6"/>
        <end position="26"/>
    </location>
</feature>
<reference evidence="2 3" key="1">
    <citation type="submission" date="2016-03" db="EMBL/GenBank/DDBJ databases">
        <title>Acetic acid bacteria sequencing.</title>
        <authorList>
            <person name="Brandt J."/>
            <person name="Jakob F."/>
            <person name="Vogel R.F."/>
        </authorList>
    </citation>
    <scope>NUCLEOTIDE SEQUENCE [LARGE SCALE GENOMIC DNA]</scope>
    <source>
        <strain evidence="2 3">TMW2.1153</strain>
    </source>
</reference>
<sequence length="253" mass="28013">MTSIGVCAILVMMLVLPMLGGVWIAARAVGPVFRILYGAGRQAWELSGGWKTGGWKTEWRPCLRGWLMWSVAVAMVGWAAGHPFAPFPLFMPSFVIWRCFLFLQRYSGGDIQAAGTTPVEQFIRDDENAALRNAWRTAQDHGVSPETIARARKHCSALLRAHKQAPLDLPVLEWVAFIRKQIPDVVSAYSEHIGTHDDDVSRSVLIVGLERALADIGAEAENRVHARRNASEAALTLRLNHLTERSVPKSPVD</sequence>
<proteinExistence type="predicted"/>
<evidence type="ECO:0000313" key="2">
    <source>
        <dbReference type="EMBL" id="AQS85880.1"/>
    </source>
</evidence>
<accession>A0A1U9KJB3</accession>
<dbReference type="RefSeq" id="WP_077813887.1">
    <property type="nucleotide sequence ID" value="NZ_CP014692.1"/>
</dbReference>
<name>A0A1U9KJB3_ACEAC</name>
<dbReference type="AlphaFoldDB" id="A0A1U9KJB3"/>
<gene>
    <name evidence="2" type="ORF">A0U92_15150</name>
</gene>
<keyword evidence="1" id="KW-0812">Transmembrane</keyword>
<dbReference type="EMBL" id="CP014692">
    <property type="protein sequence ID" value="AQS85880.1"/>
    <property type="molecule type" value="Genomic_DNA"/>
</dbReference>
<dbReference type="STRING" id="435.A0U92_15150"/>